<dbReference type="InterPro" id="IPR002293">
    <property type="entry name" value="AA/rel_permease1"/>
</dbReference>
<evidence type="ECO:0000256" key="5">
    <source>
        <dbReference type="ARBA" id="ARBA00023136"/>
    </source>
</evidence>
<feature type="transmembrane region" description="Helical" evidence="6">
    <location>
        <begin position="323"/>
        <end position="342"/>
    </location>
</feature>
<feature type="transmembrane region" description="Helical" evidence="6">
    <location>
        <begin position="274"/>
        <end position="298"/>
    </location>
</feature>
<dbReference type="Pfam" id="PF13520">
    <property type="entry name" value="AA_permease_2"/>
    <property type="match status" value="1"/>
</dbReference>
<comment type="subcellular location">
    <subcellularLocation>
        <location evidence="1">Cell membrane</location>
        <topology evidence="1">Multi-pass membrane protein</topology>
    </subcellularLocation>
</comment>
<feature type="transmembrane region" description="Helical" evidence="6">
    <location>
        <begin position="196"/>
        <end position="217"/>
    </location>
</feature>
<evidence type="ECO:0000256" key="4">
    <source>
        <dbReference type="ARBA" id="ARBA00022989"/>
    </source>
</evidence>
<dbReference type="PANTHER" id="PTHR42770:SF18">
    <property type="entry name" value="ARGININE_AGMATINE ANTIPORTER"/>
    <property type="match status" value="1"/>
</dbReference>
<dbReference type="GO" id="GO:0005886">
    <property type="term" value="C:plasma membrane"/>
    <property type="evidence" value="ECO:0007669"/>
    <property type="project" value="UniProtKB-SubCell"/>
</dbReference>
<dbReference type="KEGG" id="cdf:CD630_11890"/>
<evidence type="ECO:0000256" key="6">
    <source>
        <dbReference type="SAM" id="Phobius"/>
    </source>
</evidence>
<evidence type="ECO:0000313" key="8">
    <source>
        <dbReference type="Proteomes" id="UP000001978"/>
    </source>
</evidence>
<dbReference type="PhylomeDB" id="Q18B49"/>
<keyword evidence="4 6" id="KW-1133">Transmembrane helix</keyword>
<dbReference type="OrthoDB" id="9762947at2"/>
<dbReference type="eggNOG" id="COG0531">
    <property type="taxonomic scope" value="Bacteria"/>
</dbReference>
<reference evidence="7 8" key="1">
    <citation type="journal article" date="2006" name="Nat. Genet.">
        <title>The multidrug-resistant human pathogen Clostridium difficile has a highly mobile, mosaic genome.</title>
        <authorList>
            <person name="Sebaihia M."/>
            <person name="Wren B.W."/>
            <person name="Mullany P."/>
            <person name="Fairweather N.F."/>
            <person name="Minton N."/>
            <person name="Stabler R."/>
            <person name="Thomson N.R."/>
            <person name="Roberts A.P."/>
            <person name="Cerdeno-Tarraga A.M."/>
            <person name="Wang H."/>
            <person name="Holden M.T.G."/>
            <person name="Wright A."/>
            <person name="Churcher C."/>
            <person name="Quail M.A."/>
            <person name="Baker S."/>
            <person name="Bason N."/>
            <person name="Brooks K."/>
            <person name="Chillingworth T."/>
            <person name="Cronin A."/>
            <person name="Davis P."/>
            <person name="Dowd L."/>
            <person name="Fraser A."/>
            <person name="Feltwell T."/>
            <person name="Hance Z."/>
            <person name="Holroyd S."/>
            <person name="Jagels K."/>
            <person name="Moule S."/>
            <person name="Mungall K."/>
            <person name="Price C."/>
            <person name="Rabbinowitsch R."/>
            <person name="Sharp S."/>
            <person name="Simmonds M."/>
            <person name="Steven K."/>
            <person name="Unwin L."/>
            <person name="Whithead S."/>
            <person name="Dupuy B."/>
            <person name="Dougan G."/>
            <person name="Barrell B.and.Parkhill.J."/>
        </authorList>
    </citation>
    <scope>NUCLEOTIDE SEQUENCE [LARGE SCALE GENOMIC DNA]</scope>
    <source>
        <strain evidence="7 8">630</strain>
    </source>
</reference>
<protein>
    <submittedName>
        <fullName evidence="7">Amino acid/polyamine transporter I</fullName>
    </submittedName>
</protein>
<keyword evidence="5 6" id="KW-0472">Membrane</keyword>
<feature type="transmembrane region" description="Helical" evidence="6">
    <location>
        <begin position="408"/>
        <end position="426"/>
    </location>
</feature>
<dbReference type="EMBL" id="AM180355">
    <property type="protein sequence ID" value="CAJ68043.1"/>
    <property type="molecule type" value="Genomic_DNA"/>
</dbReference>
<evidence type="ECO:0000256" key="1">
    <source>
        <dbReference type="ARBA" id="ARBA00004651"/>
    </source>
</evidence>
<feature type="transmembrane region" description="Helical" evidence="6">
    <location>
        <begin position="229"/>
        <end position="254"/>
    </location>
</feature>
<dbReference type="BioCyc" id="PDIF272563:G12WB-1320-MONOMER"/>
<proteinExistence type="predicted"/>
<name>Q18B49_CLOD6</name>
<feature type="transmembrane region" description="Helical" evidence="6">
    <location>
        <begin position="97"/>
        <end position="120"/>
    </location>
</feature>
<dbReference type="PIRSF" id="PIRSF006060">
    <property type="entry name" value="AA_transporter"/>
    <property type="match status" value="1"/>
</dbReference>
<feature type="transmembrane region" description="Helical" evidence="6">
    <location>
        <begin position="46"/>
        <end position="64"/>
    </location>
</feature>
<gene>
    <name evidence="7" type="ordered locus">CD630_11890</name>
</gene>
<keyword evidence="3 6" id="KW-0812">Transmembrane</keyword>
<feature type="transmembrane region" description="Helical" evidence="6">
    <location>
        <begin position="383"/>
        <end position="402"/>
    </location>
</feature>
<dbReference type="Proteomes" id="UP000001978">
    <property type="component" value="Chromosome"/>
</dbReference>
<sequence>MGGLSMNEKNKMGLISIILLGINAVVGAGVFLLPGDAMKSFGVASIFVYIFDMLLVLSMAFCFAEVAGKFNKNGAAYVYTKEAFGDFCGFEVGLMKWVIGCISWGALIVGFPTSLSAVWAPAGEPHIQKIIIVAMIVGLTIINLLGVSLSKIVQNVITVGKLIPLILFIGIGIFFIKGVNFTSSTMVPPGAGATEFGAAALLMFYSFTGFESIAVAAEDMENPQKNIPIAIISVIVIASIIYILNQVVCVGILGDSLSSTSTPVADAARICFGNMGAGLVTFGTLVSVGGICMCGAFVNPRSCVALADDKMLPRIFARKDKKGTPYVAIIATMLITIPIALSGSFAELAAISAVARFIQYIPTSLSVLVFRKKRPELVGTFKTPFGAVIPLIAVCVGTWLLFQASMHQLIMGLGALAIGVPLYFIMKSYNRKVYGENLKKIV</sequence>
<dbReference type="AlphaFoldDB" id="Q18B49"/>
<feature type="transmembrane region" description="Helical" evidence="6">
    <location>
        <begin position="348"/>
        <end position="371"/>
    </location>
</feature>
<evidence type="ECO:0000256" key="2">
    <source>
        <dbReference type="ARBA" id="ARBA00022475"/>
    </source>
</evidence>
<dbReference type="STRING" id="272563.CD630_11890"/>
<feature type="transmembrane region" description="Helical" evidence="6">
    <location>
        <begin position="12"/>
        <end position="34"/>
    </location>
</feature>
<dbReference type="GO" id="GO:0022857">
    <property type="term" value="F:transmembrane transporter activity"/>
    <property type="evidence" value="ECO:0007669"/>
    <property type="project" value="InterPro"/>
</dbReference>
<feature type="transmembrane region" description="Helical" evidence="6">
    <location>
        <begin position="159"/>
        <end position="176"/>
    </location>
</feature>
<dbReference type="Gene3D" id="1.20.1740.10">
    <property type="entry name" value="Amino acid/polyamine transporter I"/>
    <property type="match status" value="1"/>
</dbReference>
<accession>Q18B49</accession>
<dbReference type="EnsemblBacteria" id="CAJ68043">
    <property type="protein sequence ID" value="CAJ68043"/>
    <property type="gene ID" value="CD630_11890"/>
</dbReference>
<evidence type="ECO:0000313" key="7">
    <source>
        <dbReference type="EMBL" id="CAJ68043.1"/>
    </source>
</evidence>
<evidence type="ECO:0000256" key="3">
    <source>
        <dbReference type="ARBA" id="ARBA00022692"/>
    </source>
</evidence>
<feature type="transmembrane region" description="Helical" evidence="6">
    <location>
        <begin position="126"/>
        <end position="147"/>
    </location>
</feature>
<dbReference type="PANTHER" id="PTHR42770">
    <property type="entry name" value="AMINO ACID TRANSPORTER-RELATED"/>
    <property type="match status" value="1"/>
</dbReference>
<organism evidence="7 8">
    <name type="scientific">Clostridioides difficile (strain 630)</name>
    <name type="common">Peptoclostridium difficile</name>
    <dbReference type="NCBI Taxonomy" id="272563"/>
    <lineage>
        <taxon>Bacteria</taxon>
        <taxon>Bacillati</taxon>
        <taxon>Bacillota</taxon>
        <taxon>Clostridia</taxon>
        <taxon>Peptostreptococcales</taxon>
        <taxon>Peptostreptococcaceae</taxon>
        <taxon>Clostridioides</taxon>
    </lineage>
</organism>
<keyword evidence="2" id="KW-1003">Cell membrane</keyword>
<dbReference type="PATRIC" id="fig|272563.8.peg.1248"/>
<dbReference type="InterPro" id="IPR050367">
    <property type="entry name" value="APC_superfamily"/>
</dbReference>